<accession>T0I7H9</accession>
<proteinExistence type="predicted"/>
<protein>
    <recommendedName>
        <fullName evidence="4">17 kDa surface antigen</fullName>
    </recommendedName>
</protein>
<comment type="caution">
    <text evidence="2">The sequence shown here is derived from an EMBL/GenBank/DDBJ whole genome shotgun (WGS) entry which is preliminary data.</text>
</comment>
<name>T0I7H9_9SPHN</name>
<reference evidence="2 3" key="1">
    <citation type="journal article" date="2013" name="Genome Announc.">
        <title>Genome Sequence of Novosphingobium lindaniclasticum LE124T, Isolated from a Hexachlorocyclohexane Dumpsite.</title>
        <authorList>
            <person name="Saxena A."/>
            <person name="Nayyar N."/>
            <person name="Sangwan N."/>
            <person name="Kumari R."/>
            <person name="Khurana J.P."/>
            <person name="Lal R."/>
        </authorList>
    </citation>
    <scope>NUCLEOTIDE SEQUENCE [LARGE SCALE GENOMIC DNA]</scope>
    <source>
        <strain evidence="2 3">LE124</strain>
    </source>
</reference>
<dbReference type="PATRIC" id="fig|1096930.3.peg.4448"/>
<organism evidence="2 3">
    <name type="scientific">Novosphingobium lindaniclasticum LE124</name>
    <dbReference type="NCBI Taxonomy" id="1096930"/>
    <lineage>
        <taxon>Bacteria</taxon>
        <taxon>Pseudomonadati</taxon>
        <taxon>Pseudomonadota</taxon>
        <taxon>Alphaproteobacteria</taxon>
        <taxon>Sphingomonadales</taxon>
        <taxon>Sphingomonadaceae</taxon>
        <taxon>Novosphingobium</taxon>
    </lineage>
</organism>
<dbReference type="OrthoDB" id="594865at2"/>
<dbReference type="Proteomes" id="UP000015527">
    <property type="component" value="Unassembled WGS sequence"/>
</dbReference>
<evidence type="ECO:0000313" key="2">
    <source>
        <dbReference type="EMBL" id="EQB07650.1"/>
    </source>
</evidence>
<keyword evidence="3" id="KW-1185">Reference proteome</keyword>
<dbReference type="EMBL" id="ATHL01000153">
    <property type="protein sequence ID" value="EQB07650.1"/>
    <property type="molecule type" value="Genomic_DNA"/>
</dbReference>
<feature type="chain" id="PRO_5004577011" description="17 kDa surface antigen" evidence="1">
    <location>
        <begin position="22"/>
        <end position="266"/>
    </location>
</feature>
<feature type="signal peptide" evidence="1">
    <location>
        <begin position="1"/>
        <end position="21"/>
    </location>
</feature>
<evidence type="ECO:0008006" key="4">
    <source>
        <dbReference type="Google" id="ProtNLM"/>
    </source>
</evidence>
<gene>
    <name evidence="2" type="ORF">L284_22590</name>
</gene>
<keyword evidence="1" id="KW-0732">Signal</keyword>
<dbReference type="RefSeq" id="WP_021236181.1">
    <property type="nucleotide sequence ID" value="NZ_ATHL01000153.1"/>
</dbReference>
<evidence type="ECO:0000256" key="1">
    <source>
        <dbReference type="SAM" id="SignalP"/>
    </source>
</evidence>
<evidence type="ECO:0000313" key="3">
    <source>
        <dbReference type="Proteomes" id="UP000015527"/>
    </source>
</evidence>
<dbReference type="AlphaFoldDB" id="T0I7H9"/>
<dbReference type="eggNOG" id="ENOG5032UTB">
    <property type="taxonomic scope" value="Bacteria"/>
</dbReference>
<sequence>MRPTFTLLAGAALLASPSVQAQKASGLDDLVGTRAAGGETALQSRGWVHIKTEKGDDRLWSYWWQPARKSCVSIAVVDGRFDSIAPTTPPDCNQQAGSKGPSGSAVAAGVGIAAIIGAIALAHKAHNHEGGQHYADEASEAAYDRGFRDGLYSQTYHNYDRSEPYSRGYEAGVSQKGHETAHRDGHRADGAGYRPSVDLGDLVDARAAGADGEMQRRGFRNVGGLKSGLSSYTYWFNDRTRQCVQMGVADGRVQNVTDVGSYQGCR</sequence>